<dbReference type="RefSeq" id="WP_173735152.1">
    <property type="nucleotide sequence ID" value="NZ_JAAIPU010000008.1"/>
</dbReference>
<dbReference type="EMBL" id="JAAITS010000012">
    <property type="protein sequence ID" value="NSG84963.1"/>
    <property type="molecule type" value="Genomic_DNA"/>
</dbReference>
<dbReference type="Gene3D" id="3.40.50.720">
    <property type="entry name" value="NAD(P)-binding Rossmann-like Domain"/>
    <property type="match status" value="1"/>
</dbReference>
<keyword evidence="1" id="KW-0812">Transmembrane</keyword>
<gene>
    <name evidence="2" type="ORF">G5B17_05865</name>
</gene>
<evidence type="ECO:0000313" key="2">
    <source>
        <dbReference type="EMBL" id="NSG84963.1"/>
    </source>
</evidence>
<comment type="caution">
    <text evidence="2">The sequence shown here is derived from an EMBL/GenBank/DDBJ whole genome shotgun (WGS) entry which is preliminary data.</text>
</comment>
<dbReference type="SUPFAM" id="SSF51735">
    <property type="entry name" value="NAD(P)-binding Rossmann-fold domains"/>
    <property type="match status" value="1"/>
</dbReference>
<feature type="transmembrane region" description="Helical" evidence="1">
    <location>
        <begin position="377"/>
        <end position="395"/>
    </location>
</feature>
<dbReference type="Proteomes" id="UP001644719">
    <property type="component" value="Unassembled WGS sequence"/>
</dbReference>
<accession>A0ABX2H4C0</accession>
<keyword evidence="1" id="KW-0472">Membrane</keyword>
<keyword evidence="1" id="KW-1133">Transmembrane helix</keyword>
<name>A0ABX2H4C0_9FIRM</name>
<organism evidence="2 3">
    <name type="scientific">Blautia faecis</name>
    <dbReference type="NCBI Taxonomy" id="871665"/>
    <lineage>
        <taxon>Bacteria</taxon>
        <taxon>Bacillati</taxon>
        <taxon>Bacillota</taxon>
        <taxon>Clostridia</taxon>
        <taxon>Lachnospirales</taxon>
        <taxon>Lachnospiraceae</taxon>
        <taxon>Blautia</taxon>
    </lineage>
</organism>
<protein>
    <submittedName>
        <fullName evidence="2">NAD(P)-dependent oxidoreductase</fullName>
    </submittedName>
</protein>
<feature type="transmembrane region" description="Helical" evidence="1">
    <location>
        <begin position="297"/>
        <end position="318"/>
    </location>
</feature>
<evidence type="ECO:0000313" key="3">
    <source>
        <dbReference type="Proteomes" id="UP001644719"/>
    </source>
</evidence>
<proteinExistence type="predicted"/>
<sequence>MKVLLAGNTGYVTEEFVEEAFPECQVMVLGNKMLKTVRRRELISRPFPRTELEFGDIFRTYEFEAVVYFSNYLTLHGELEGEAENLRKILQYCRKGVQSHFLYVTGPEGMYDVPTGKTLLVQNAEDVCRRYAGLYGLTVKILRVPYLYSGTYKKDFFYRIFQASKESQKLFFQEAPEQKACFLYSMDLAELMYKLFDNWNDEEEVLNVPDVFDICFQDVTEELKKVLSPVSIIYKSSAVVEKIKEDDRQIRTNYNWFPKISVLDHISEMYKEYNEYTKNNGGKVSWLTRLFNQNQRWLRVCEFVVCFLAFEFLQRLLGNQAQFKMIDLRLVFIVLFGSLYGLGYGIAGAAAQTVSLLLAYESQGTKWYTLFYEPANWIPFIFYFAAGAVCGYVRMKNRENLEFISEENQLIREKFLFMRDLYQATLQDKKRYKKQILGSKDSFGKIFDITRKLDIVQPEELFIETMHIMEEVLENETFAFYSLSQKNGYGRLEAASPKSQGMYSASVRLSEYTLALETLEKGQVWANRDFIKGYPMYMAGIRKEGSLVMLICIQEVKNGQLTLYYMNLFQILCGLVETSLLRALEYQEATEYKKYVENTRILKPEYFEKSLELQHSMREQKMASYILLKLKYGNMTIEDADEALDRCIRENDIRGISPEGELYLILTQADDKALPVILERLKRNGFEGKVLDVPVGKETAGVES</sequence>
<evidence type="ECO:0000256" key="1">
    <source>
        <dbReference type="SAM" id="Phobius"/>
    </source>
</evidence>
<reference evidence="2 3" key="1">
    <citation type="journal article" date="2020" name="Cell Host Microbe">
        <title>Functional and Genomic Variation between Human-Derived Isolates of Lachnospiraceae Reveals Inter- and Intra-Species Diversity.</title>
        <authorList>
            <person name="Sorbara M.T."/>
            <person name="Littmann E.R."/>
            <person name="Fontana E."/>
            <person name="Moody T.U."/>
            <person name="Kohout C.E."/>
            <person name="Gjonbalaj M."/>
            <person name="Eaton V."/>
            <person name="Seok R."/>
            <person name="Leiner I.M."/>
            <person name="Pamer E.G."/>
        </authorList>
    </citation>
    <scope>NUCLEOTIDE SEQUENCE [LARGE SCALE GENOMIC DNA]</scope>
    <source>
        <strain evidence="2 3">MSK.17.74</strain>
    </source>
</reference>
<keyword evidence="3" id="KW-1185">Reference proteome</keyword>
<feature type="transmembrane region" description="Helical" evidence="1">
    <location>
        <begin position="330"/>
        <end position="357"/>
    </location>
</feature>
<dbReference type="InterPro" id="IPR036291">
    <property type="entry name" value="NAD(P)-bd_dom_sf"/>
</dbReference>